<protein>
    <submittedName>
        <fullName evidence="2">Helix-turn-helix domain-containing protein</fullName>
    </submittedName>
</protein>
<dbReference type="SUPFAM" id="SSF48452">
    <property type="entry name" value="TPR-like"/>
    <property type="match status" value="1"/>
</dbReference>
<dbReference type="Pfam" id="PF01381">
    <property type="entry name" value="HTH_3"/>
    <property type="match status" value="1"/>
</dbReference>
<dbReference type="InterPro" id="IPR001387">
    <property type="entry name" value="Cro/C1-type_HTH"/>
</dbReference>
<comment type="caution">
    <text evidence="2">The sequence shown here is derived from an EMBL/GenBank/DDBJ whole genome shotgun (WGS) entry which is preliminary data.</text>
</comment>
<proteinExistence type="predicted"/>
<accession>A0AAP3DM19</accession>
<dbReference type="Proteomes" id="UP001077662">
    <property type="component" value="Unassembled WGS sequence"/>
</dbReference>
<dbReference type="PROSITE" id="PS50943">
    <property type="entry name" value="HTH_CROC1"/>
    <property type="match status" value="1"/>
</dbReference>
<dbReference type="SUPFAM" id="SSF47413">
    <property type="entry name" value="lambda repressor-like DNA-binding domains"/>
    <property type="match status" value="1"/>
</dbReference>
<dbReference type="RefSeq" id="WP_258434613.1">
    <property type="nucleotide sequence ID" value="NZ_JANSGW010000039.1"/>
</dbReference>
<sequence length="422" mass="49396">MGALELGSLFEKYRIKKNVSTQELSEHTGISKSVMYRIFSGETKRPSLKNCKKIMNVLDIPLVSLINSYIMVTESPTTLQVLLSDAVTINHKKLVIKITKKLLESPRMDSFLSLDYLLQFLRQVESTDIKLALFDVIIDYSRQRGIPYYLGKTLYYRYLVERDDFSRFEETYHRAKEVLHYIDFLHPTERISFYYRLGVHAYVLNYYEESIEFCKKGINEDLIDSKQKASAVISLTASYLNLDNLEQAEIHLKDYENSPYVDYRQDHLRAVLHTRKKEYPQAVDLLKSCLDNVEMYNRISIVNDLLDVYLKMNHTDLIKELIDSEEDFLPTESGHPNKIKNTAQYYKQKGLCQLSIGYEEEGVNSLLQSIFYNQKLGSYKESMKCIALLLDYHKQNKKILSFENMEKISAFCHNDNKKEQGR</sequence>
<dbReference type="InterPro" id="IPR010982">
    <property type="entry name" value="Lambda_DNA-bd_dom_sf"/>
</dbReference>
<gene>
    <name evidence="2" type="ORF">O0554_22345</name>
</gene>
<dbReference type="EMBL" id="JAPTNE010000039">
    <property type="protein sequence ID" value="MCZ0809605.1"/>
    <property type="molecule type" value="Genomic_DNA"/>
</dbReference>
<feature type="domain" description="HTH cro/C1-type" evidence="1">
    <location>
        <begin position="10"/>
        <end position="65"/>
    </location>
</feature>
<dbReference type="InterPro" id="IPR011990">
    <property type="entry name" value="TPR-like_helical_dom_sf"/>
</dbReference>
<evidence type="ECO:0000313" key="2">
    <source>
        <dbReference type="EMBL" id="MCZ0809605.1"/>
    </source>
</evidence>
<reference evidence="2" key="1">
    <citation type="submission" date="2022-09" db="EMBL/GenBank/DDBJ databases">
        <title>Genome analysis and characterization of larvicidal activity of Brevibacillus strains.</title>
        <authorList>
            <person name="Patrusheva E.V."/>
            <person name="Izotova A.O."/>
            <person name="Toshchakov S.V."/>
            <person name="Sineoky S.P."/>
        </authorList>
    </citation>
    <scope>NUCLEOTIDE SEQUENCE</scope>
    <source>
        <strain evidence="2">VKPM_B-13247</strain>
    </source>
</reference>
<dbReference type="SMART" id="SM00530">
    <property type="entry name" value="HTH_XRE"/>
    <property type="match status" value="1"/>
</dbReference>
<dbReference type="Gene3D" id="1.25.40.10">
    <property type="entry name" value="Tetratricopeptide repeat domain"/>
    <property type="match status" value="1"/>
</dbReference>
<evidence type="ECO:0000313" key="3">
    <source>
        <dbReference type="Proteomes" id="UP001077662"/>
    </source>
</evidence>
<dbReference type="AlphaFoldDB" id="A0AAP3DM19"/>
<organism evidence="2 3">
    <name type="scientific">Brevibacillus laterosporus</name>
    <name type="common">Bacillus laterosporus</name>
    <dbReference type="NCBI Taxonomy" id="1465"/>
    <lineage>
        <taxon>Bacteria</taxon>
        <taxon>Bacillati</taxon>
        <taxon>Bacillota</taxon>
        <taxon>Bacilli</taxon>
        <taxon>Bacillales</taxon>
        <taxon>Paenibacillaceae</taxon>
        <taxon>Brevibacillus</taxon>
    </lineage>
</organism>
<dbReference type="Gene3D" id="1.10.260.40">
    <property type="entry name" value="lambda repressor-like DNA-binding domains"/>
    <property type="match status" value="1"/>
</dbReference>
<dbReference type="GO" id="GO:0003677">
    <property type="term" value="F:DNA binding"/>
    <property type="evidence" value="ECO:0007669"/>
    <property type="project" value="InterPro"/>
</dbReference>
<evidence type="ECO:0000259" key="1">
    <source>
        <dbReference type="PROSITE" id="PS50943"/>
    </source>
</evidence>
<name>A0AAP3DM19_BRELA</name>